<dbReference type="Proteomes" id="UP000235589">
    <property type="component" value="Chromosome"/>
</dbReference>
<dbReference type="InterPro" id="IPR009057">
    <property type="entry name" value="Homeodomain-like_sf"/>
</dbReference>
<dbReference type="GeneID" id="98063088"/>
<dbReference type="Gene3D" id="2.60.120.10">
    <property type="entry name" value="Jelly Rolls"/>
    <property type="match status" value="1"/>
</dbReference>
<dbReference type="KEGG" id="mpec:B9O19_01701"/>
<dbReference type="InterPro" id="IPR018060">
    <property type="entry name" value="HTH_AraC"/>
</dbReference>
<dbReference type="GO" id="GO:0003700">
    <property type="term" value="F:DNA-binding transcription factor activity"/>
    <property type="evidence" value="ECO:0007669"/>
    <property type="project" value="InterPro"/>
</dbReference>
<evidence type="ECO:0000256" key="1">
    <source>
        <dbReference type="ARBA" id="ARBA00023015"/>
    </source>
</evidence>
<keyword evidence="3" id="KW-0804">Transcription</keyword>
<dbReference type="PANTHER" id="PTHR43280">
    <property type="entry name" value="ARAC-FAMILY TRANSCRIPTIONAL REGULATOR"/>
    <property type="match status" value="1"/>
</dbReference>
<evidence type="ECO:0000313" key="5">
    <source>
        <dbReference type="EMBL" id="AUO19857.1"/>
    </source>
</evidence>
<proteinExistence type="predicted"/>
<dbReference type="InterPro" id="IPR003313">
    <property type="entry name" value="AraC-bd"/>
</dbReference>
<dbReference type="PANTHER" id="PTHR43280:SF34">
    <property type="entry name" value="ARAC-FAMILY TRANSCRIPTIONAL REGULATOR"/>
    <property type="match status" value="1"/>
</dbReference>
<keyword evidence="6" id="KW-1185">Reference proteome</keyword>
<dbReference type="SMART" id="SM00342">
    <property type="entry name" value="HTH_ARAC"/>
    <property type="match status" value="1"/>
</dbReference>
<protein>
    <submittedName>
        <fullName evidence="5">AraC family transcriptional regulator</fullName>
    </submittedName>
</protein>
<sequence>MNSDFKLINGLNIYKLNNSINTKGHIHEQLEICQVIEGSQKIKIKDNEYILNTGDTAIIFPEYLHSYSTCDNIKSKILILKYEPEIYKQVCPNIHILKQKNYKISQNTAGDKSKMIFNQILTQTDNIILLSCSMILLSDLIESIDLVQTNKLGSLNLTCKILKYIETSFNNDITLKDISHKFGVNPHIITNIFSDKLNTSFNIYIGMLRSEHAAKLIRSTQLPLTVIGELSGFGSSRTFNRVFKKNFNITPKEYRTLHKKTSAM</sequence>
<dbReference type="Pfam" id="PF02311">
    <property type="entry name" value="AraC_binding"/>
    <property type="match status" value="1"/>
</dbReference>
<dbReference type="InterPro" id="IPR037923">
    <property type="entry name" value="HTH-like"/>
</dbReference>
<reference evidence="5 6" key="1">
    <citation type="submission" date="2017-04" db="EMBL/GenBank/DDBJ databases">
        <title>Monoglobus pectinilyticus 14 draft genome.</title>
        <authorList>
            <person name="Kim C."/>
            <person name="Rosendale D.I."/>
            <person name="Kelly W.J."/>
            <person name="Tannock G.W."/>
            <person name="Patchett M.L."/>
            <person name="Jordens J.Z."/>
        </authorList>
    </citation>
    <scope>NUCLEOTIDE SEQUENCE [LARGE SCALE GENOMIC DNA]</scope>
    <source>
        <strain evidence="5 6">14</strain>
    </source>
</reference>
<accession>A0A2K9P3M0</accession>
<dbReference type="GO" id="GO:0043565">
    <property type="term" value="F:sequence-specific DNA binding"/>
    <property type="evidence" value="ECO:0007669"/>
    <property type="project" value="InterPro"/>
</dbReference>
<dbReference type="OrthoDB" id="9799319at2"/>
<gene>
    <name evidence="5" type="ORF">B9O19_01701</name>
</gene>
<keyword evidence="1" id="KW-0805">Transcription regulation</keyword>
<feature type="domain" description="HTH araC/xylS-type" evidence="4">
    <location>
        <begin position="159"/>
        <end position="257"/>
    </location>
</feature>
<dbReference type="Pfam" id="PF12833">
    <property type="entry name" value="HTH_18"/>
    <property type="match status" value="1"/>
</dbReference>
<dbReference type="RefSeq" id="WP_102366023.1">
    <property type="nucleotide sequence ID" value="NZ_CP020991.1"/>
</dbReference>
<dbReference type="PROSITE" id="PS01124">
    <property type="entry name" value="HTH_ARAC_FAMILY_2"/>
    <property type="match status" value="1"/>
</dbReference>
<dbReference type="AlphaFoldDB" id="A0A2K9P3M0"/>
<evidence type="ECO:0000256" key="3">
    <source>
        <dbReference type="ARBA" id="ARBA00023163"/>
    </source>
</evidence>
<dbReference type="InterPro" id="IPR014710">
    <property type="entry name" value="RmlC-like_jellyroll"/>
</dbReference>
<dbReference type="SUPFAM" id="SSF46689">
    <property type="entry name" value="Homeodomain-like"/>
    <property type="match status" value="1"/>
</dbReference>
<name>A0A2K9P3M0_9FIRM</name>
<dbReference type="EMBL" id="CP020991">
    <property type="protein sequence ID" value="AUO19857.1"/>
    <property type="molecule type" value="Genomic_DNA"/>
</dbReference>
<evidence type="ECO:0000313" key="6">
    <source>
        <dbReference type="Proteomes" id="UP000235589"/>
    </source>
</evidence>
<evidence type="ECO:0000256" key="2">
    <source>
        <dbReference type="ARBA" id="ARBA00023125"/>
    </source>
</evidence>
<dbReference type="SUPFAM" id="SSF51215">
    <property type="entry name" value="Regulatory protein AraC"/>
    <property type="match status" value="1"/>
</dbReference>
<dbReference type="Gene3D" id="1.10.10.60">
    <property type="entry name" value="Homeodomain-like"/>
    <property type="match status" value="2"/>
</dbReference>
<keyword evidence="2" id="KW-0238">DNA-binding</keyword>
<evidence type="ECO:0000259" key="4">
    <source>
        <dbReference type="PROSITE" id="PS01124"/>
    </source>
</evidence>
<organism evidence="5 6">
    <name type="scientific">Monoglobus pectinilyticus</name>
    <dbReference type="NCBI Taxonomy" id="1981510"/>
    <lineage>
        <taxon>Bacteria</taxon>
        <taxon>Bacillati</taxon>
        <taxon>Bacillota</taxon>
        <taxon>Clostridia</taxon>
        <taxon>Monoglobales</taxon>
        <taxon>Monoglobaceae</taxon>
        <taxon>Monoglobus</taxon>
    </lineage>
</organism>